<dbReference type="InterPro" id="IPR002466">
    <property type="entry name" value="A_deamin"/>
</dbReference>
<reference evidence="5 6" key="1">
    <citation type="submission" date="2022-05" db="EMBL/GenBank/DDBJ databases">
        <authorList>
            <consortium name="Genoscope - CEA"/>
            <person name="William W."/>
        </authorList>
    </citation>
    <scope>NUCLEOTIDE SEQUENCE [LARGE SCALE GENOMIC DNA]</scope>
</reference>
<feature type="domain" description="DRBM" evidence="3">
    <location>
        <begin position="416"/>
        <end position="485"/>
    </location>
</feature>
<feature type="domain" description="DRBM" evidence="3">
    <location>
        <begin position="317"/>
        <end position="385"/>
    </location>
</feature>
<organism evidence="5 6">
    <name type="scientific">Porites evermanni</name>
    <dbReference type="NCBI Taxonomy" id="104178"/>
    <lineage>
        <taxon>Eukaryota</taxon>
        <taxon>Metazoa</taxon>
        <taxon>Cnidaria</taxon>
        <taxon>Anthozoa</taxon>
        <taxon>Hexacorallia</taxon>
        <taxon>Scleractinia</taxon>
        <taxon>Fungiina</taxon>
        <taxon>Poritidae</taxon>
        <taxon>Porites</taxon>
    </lineage>
</organism>
<feature type="region of interest" description="Disordered" evidence="2">
    <location>
        <begin position="83"/>
        <end position="109"/>
    </location>
</feature>
<evidence type="ECO:0000259" key="3">
    <source>
        <dbReference type="PROSITE" id="PS50137"/>
    </source>
</evidence>
<evidence type="ECO:0000256" key="1">
    <source>
        <dbReference type="PROSITE-ProRule" id="PRU00266"/>
    </source>
</evidence>
<dbReference type="PROSITE" id="PS50137">
    <property type="entry name" value="DS_RBD"/>
    <property type="match status" value="5"/>
</dbReference>
<dbReference type="Pfam" id="PF02137">
    <property type="entry name" value="A_deamin"/>
    <property type="match status" value="1"/>
</dbReference>
<dbReference type="PROSITE" id="PS50141">
    <property type="entry name" value="A_DEAMIN_EDITASE"/>
    <property type="match status" value="1"/>
</dbReference>
<sequence>MFGNLVNKNARTALKEYGDLNGAAVDFEISTVESSPHSPQFRAMARVGDRNFPAAVGSSIKDAKEYAADLALQAIAQGPYEPFQASPGIPKRTPYRRPPRVKAKKSMALSAPPDKDPVMLLNEYGQKRGQLVKFEDVQCMYPGLYKAQVTVGDQTFGPKKSSTKKMARKFVAIVALKALMNWEPAEGLYDLSEDSPHWSMENTSNPSNPQHVQGDPAQPKAVVLHKDPIMLLNEHCQRNQLKIAYEDLPHLGPDHKKTFLCKVIVGERSFEEGVGASKIIAKKNAALNALRGLFDMPVEIALKPGAGSKDGMAVERHPVSMLNEYGQKKEIKIEFEDMGHTGADHSRMFHFRAVVGDMSCEQGSGRTKKDAKKAAAVIALQSLGYQVSEESAKLPMQQPTLPESKALQTPLINGKNSVSALYELCQAYHLPQPMVVEDRPEESLDPSLHYCAFKVGDEQYSIGAGRSKKAAKEIAAQHAMASLLELRGVQQFHPGASSDGDRFAALSWNHLSTLSCDAPEGWRFAGYKVIAAFIMQDGEDDPGRVVSLGTGNKCISGENLRLDGSTVNDSHAEVIARRSLVRFFHYHLAILLSGKADMKSIFVQKERQGKIQLRDGVKFHLYISTAPCGDAAIFVHETATSIEDANQSKAVFGSRQQGLLRTKVEKGEGTIPLDLQDGILTIDGIRSGQRLRTASCSDKIAKWNVLGVQGALLSILIEPVYISSIILGKLFHPGHLSRAVSMRVELDNDNSFSNQLPSSYHVNHPKLEPGHLVQKESPREVETKCKTKTLSLNWAACQDTSVEVYDGCLGMAANKMAKPSRLSRQALYASLKEVVKNSQDLVHRQILEAQIYGRAKELATDYQKTKTMLYKRLLETGYGPWELMQKPPEMSHFS</sequence>
<comment type="caution">
    <text evidence="5">The sequence shown here is derived from an EMBL/GenBank/DDBJ whole genome shotgun (WGS) entry which is preliminary data.</text>
</comment>
<gene>
    <name evidence="5" type="ORF">PEVE_00034853</name>
</gene>
<feature type="domain" description="A to I editase" evidence="4">
    <location>
        <begin position="547"/>
        <end position="893"/>
    </location>
</feature>
<feature type="domain" description="DRBM" evidence="3">
    <location>
        <begin position="116"/>
        <end position="181"/>
    </location>
</feature>
<dbReference type="InterPro" id="IPR014720">
    <property type="entry name" value="dsRBD_dom"/>
</dbReference>
<name>A0ABN8MGF5_9CNID</name>
<protein>
    <submittedName>
        <fullName evidence="5">Uncharacterized protein</fullName>
    </submittedName>
</protein>
<feature type="compositionally biased region" description="Basic residues" evidence="2">
    <location>
        <begin position="93"/>
        <end position="105"/>
    </location>
</feature>
<evidence type="ECO:0000256" key="2">
    <source>
        <dbReference type="SAM" id="MobiDB-lite"/>
    </source>
</evidence>
<keyword evidence="1" id="KW-0694">RNA-binding</keyword>
<feature type="domain" description="DRBM" evidence="3">
    <location>
        <begin position="9"/>
        <end position="77"/>
    </location>
</feature>
<evidence type="ECO:0000313" key="5">
    <source>
        <dbReference type="EMBL" id="CAH3028765.1"/>
    </source>
</evidence>
<keyword evidence="6" id="KW-1185">Reference proteome</keyword>
<dbReference type="EMBL" id="CALNXI010000533">
    <property type="protein sequence ID" value="CAH3028765.1"/>
    <property type="molecule type" value="Genomic_DNA"/>
</dbReference>
<proteinExistence type="predicted"/>
<evidence type="ECO:0000313" key="6">
    <source>
        <dbReference type="Proteomes" id="UP001159427"/>
    </source>
</evidence>
<dbReference type="SMART" id="SM00358">
    <property type="entry name" value="DSRM"/>
    <property type="match status" value="5"/>
</dbReference>
<accession>A0ABN8MGF5</accession>
<dbReference type="PANTHER" id="PTHR10910">
    <property type="entry name" value="EUKARYOTE SPECIFIC DSRNA BINDING PROTEIN"/>
    <property type="match status" value="1"/>
</dbReference>
<dbReference type="PANTHER" id="PTHR10910:SF107">
    <property type="entry name" value="DOUBLE-STRANDED RNA-SPECIFIC ADENOSINE DEAMINASE"/>
    <property type="match status" value="1"/>
</dbReference>
<feature type="compositionally biased region" description="Polar residues" evidence="2">
    <location>
        <begin position="200"/>
        <end position="211"/>
    </location>
</feature>
<feature type="region of interest" description="Disordered" evidence="2">
    <location>
        <begin position="193"/>
        <end position="218"/>
    </location>
</feature>
<dbReference type="SUPFAM" id="SSF54768">
    <property type="entry name" value="dsRNA-binding domain-like"/>
    <property type="match status" value="5"/>
</dbReference>
<dbReference type="Proteomes" id="UP001159427">
    <property type="component" value="Unassembled WGS sequence"/>
</dbReference>
<dbReference type="Gene3D" id="3.30.160.20">
    <property type="match status" value="5"/>
</dbReference>
<dbReference type="Pfam" id="PF00035">
    <property type="entry name" value="dsrm"/>
    <property type="match status" value="5"/>
</dbReference>
<evidence type="ECO:0000259" key="4">
    <source>
        <dbReference type="PROSITE" id="PS50141"/>
    </source>
</evidence>
<dbReference type="SMART" id="SM00552">
    <property type="entry name" value="ADEAMc"/>
    <property type="match status" value="1"/>
</dbReference>
<feature type="domain" description="DRBM" evidence="3">
    <location>
        <begin position="227"/>
        <end position="295"/>
    </location>
</feature>
<dbReference type="CDD" id="cd19875">
    <property type="entry name" value="DSRM_EIF2AK2-like"/>
    <property type="match status" value="3"/>
</dbReference>